<evidence type="ECO:0000313" key="3">
    <source>
        <dbReference type="EMBL" id="SDZ83261.1"/>
    </source>
</evidence>
<feature type="chain" id="PRO_5011719639" description="T9SS C-terminal target domain-containing protein" evidence="2">
    <location>
        <begin position="19"/>
        <end position="473"/>
    </location>
</feature>
<dbReference type="STRING" id="425514.SAMN05443550_101139"/>
<dbReference type="PROSITE" id="PS51257">
    <property type="entry name" value="PROKAR_LIPOPROTEIN"/>
    <property type="match status" value="1"/>
</dbReference>
<evidence type="ECO:0000313" key="4">
    <source>
        <dbReference type="Proteomes" id="UP000198850"/>
    </source>
</evidence>
<keyword evidence="2" id="KW-0732">Signal</keyword>
<protein>
    <recommendedName>
        <fullName evidence="5">T9SS C-terminal target domain-containing protein</fullName>
    </recommendedName>
</protein>
<evidence type="ECO:0000256" key="1">
    <source>
        <dbReference type="SAM" id="MobiDB-lite"/>
    </source>
</evidence>
<name>A0A1H3W8U6_9SPHI</name>
<dbReference type="AlphaFoldDB" id="A0A1H3W8U6"/>
<dbReference type="PANTHER" id="PTHR41339">
    <property type="entry name" value="LIPL48"/>
    <property type="match status" value="1"/>
</dbReference>
<organism evidence="3 4">
    <name type="scientific">Pedobacter hartonius</name>
    <dbReference type="NCBI Taxonomy" id="425514"/>
    <lineage>
        <taxon>Bacteria</taxon>
        <taxon>Pseudomonadati</taxon>
        <taxon>Bacteroidota</taxon>
        <taxon>Sphingobacteriia</taxon>
        <taxon>Sphingobacteriales</taxon>
        <taxon>Sphingobacteriaceae</taxon>
        <taxon>Pedobacter</taxon>
    </lineage>
</organism>
<accession>A0A1H3W8U6</accession>
<keyword evidence="4" id="KW-1185">Reference proteome</keyword>
<evidence type="ECO:0008006" key="5">
    <source>
        <dbReference type="Google" id="ProtNLM"/>
    </source>
</evidence>
<evidence type="ECO:0000256" key="2">
    <source>
        <dbReference type="SAM" id="SignalP"/>
    </source>
</evidence>
<dbReference type="PANTHER" id="PTHR41339:SF1">
    <property type="entry name" value="SECRETED PROTEIN"/>
    <property type="match status" value="1"/>
</dbReference>
<feature type="region of interest" description="Disordered" evidence="1">
    <location>
        <begin position="283"/>
        <end position="310"/>
    </location>
</feature>
<dbReference type="Proteomes" id="UP000198850">
    <property type="component" value="Unassembled WGS sequence"/>
</dbReference>
<gene>
    <name evidence="3" type="ORF">SAMN05443550_101139</name>
</gene>
<dbReference type="EMBL" id="FNRA01000001">
    <property type="protein sequence ID" value="SDZ83261.1"/>
    <property type="molecule type" value="Genomic_DNA"/>
</dbReference>
<reference evidence="3 4" key="1">
    <citation type="submission" date="2016-10" db="EMBL/GenBank/DDBJ databases">
        <authorList>
            <person name="de Groot N.N."/>
        </authorList>
    </citation>
    <scope>NUCLEOTIDE SEQUENCE [LARGE SCALE GENOMIC DNA]</scope>
    <source>
        <strain evidence="3 4">DSM 19033</strain>
    </source>
</reference>
<sequence length="473" mass="48793">MKRSAKRALAIIAIAVFAVTGCKKGSNGNFDRSNGAGGPFTGADSVITGNISVSRTLTPGKVYKLNGIIFVTGGAKLTIKPGTLLTTGTLVGYRASPTSSIQSVAGVLVVTKGSSIDAVGTASRPITFTSPKAAGSRQAGDFGGIIVLGKSPINQAPRAFEGLPLYNSDGDPLGVDINYGGTESADNSGRIQYVRIDYPGFLLTPDVGISGLTLAGVGSGTTIDHIEVTYSRLDGFSFFGGTVNASYLISLANADDDFDFTYGYKGTIQYAICLKDPSSIHSLNSSGGPDSNGIESDTEGNDQNTNPDRTHPVCSNFTLLGYAASPINGSPLRLAAGARWRRNTDLSMTNSIIAGYSTGVEFFTGTATSATSGGFTGNAVHAYNIVFSPANSISLSGSTNTTSTEANPSLFVGIGLGSLSPFYSTVNSSSFTFNNLRPKVATTTLGAITSASLPQWNSGWVSFVPQTRVDSGL</sequence>
<feature type="signal peptide" evidence="2">
    <location>
        <begin position="1"/>
        <end position="18"/>
    </location>
</feature>
<proteinExistence type="predicted"/>